<dbReference type="AlphaFoldDB" id="A0A1B0D986"/>
<protein>
    <recommendedName>
        <fullName evidence="3">Mariner Mos1 transposase</fullName>
    </recommendedName>
</protein>
<name>A0A1B0D986_PHLPP</name>
<dbReference type="Gene3D" id="3.30.420.10">
    <property type="entry name" value="Ribonuclease H-like superfamily/Ribonuclease H"/>
    <property type="match status" value="1"/>
</dbReference>
<dbReference type="VEuPathDB" id="VectorBase:PPAI004198"/>
<dbReference type="GO" id="GO:0003676">
    <property type="term" value="F:nucleic acid binding"/>
    <property type="evidence" value="ECO:0007669"/>
    <property type="project" value="InterPro"/>
</dbReference>
<evidence type="ECO:0008006" key="3">
    <source>
        <dbReference type="Google" id="ProtNLM"/>
    </source>
</evidence>
<accession>A0A1B0D986</accession>
<dbReference type="InterPro" id="IPR036397">
    <property type="entry name" value="RNaseH_sf"/>
</dbReference>
<dbReference type="Proteomes" id="UP000092462">
    <property type="component" value="Unassembled WGS sequence"/>
</dbReference>
<reference evidence="1" key="1">
    <citation type="submission" date="2022-08" db="UniProtKB">
        <authorList>
            <consortium name="EnsemblMetazoa"/>
        </authorList>
    </citation>
    <scope>IDENTIFICATION</scope>
    <source>
        <strain evidence="1">Israel</strain>
    </source>
</reference>
<organism evidence="1 2">
    <name type="scientific">Phlebotomus papatasi</name>
    <name type="common">Sandfly</name>
    <dbReference type="NCBI Taxonomy" id="29031"/>
    <lineage>
        <taxon>Eukaryota</taxon>
        <taxon>Metazoa</taxon>
        <taxon>Ecdysozoa</taxon>
        <taxon>Arthropoda</taxon>
        <taxon>Hexapoda</taxon>
        <taxon>Insecta</taxon>
        <taxon>Pterygota</taxon>
        <taxon>Neoptera</taxon>
        <taxon>Endopterygota</taxon>
        <taxon>Diptera</taxon>
        <taxon>Nematocera</taxon>
        <taxon>Psychodoidea</taxon>
        <taxon>Psychodidae</taxon>
        <taxon>Phlebotomus</taxon>
        <taxon>Phlebotomus</taxon>
    </lineage>
</organism>
<evidence type="ECO:0000313" key="2">
    <source>
        <dbReference type="Proteomes" id="UP000092462"/>
    </source>
</evidence>
<proteinExistence type="predicted"/>
<dbReference type="EMBL" id="AJVK01004275">
    <property type="status" value="NOT_ANNOTATED_CDS"/>
    <property type="molecule type" value="Genomic_DNA"/>
</dbReference>
<keyword evidence="2" id="KW-1185">Reference proteome</keyword>
<sequence>MGMVQKNNIWAPYELKAIDFKKYDDVQNWVDSWVASKPKSFFQSGIRKLPERWAKVVASKGQYFD</sequence>
<evidence type="ECO:0000313" key="1">
    <source>
        <dbReference type="EnsemblMetazoa" id="PPAI004198-PA"/>
    </source>
</evidence>
<dbReference type="EnsemblMetazoa" id="PPAI004198-RA">
    <property type="protein sequence ID" value="PPAI004198-PA"/>
    <property type="gene ID" value="PPAI004198"/>
</dbReference>